<dbReference type="Pfam" id="PF09782">
    <property type="entry name" value="NDUF_B6"/>
    <property type="match status" value="1"/>
</dbReference>
<evidence type="ECO:0000256" key="1">
    <source>
        <dbReference type="SAM" id="SignalP"/>
    </source>
</evidence>
<dbReference type="EMBL" id="GEEE01013619">
    <property type="protein sequence ID" value="JAP49606.1"/>
    <property type="molecule type" value="Transcribed_RNA"/>
</dbReference>
<dbReference type="InterPro" id="IPR019174">
    <property type="entry name" value="NADH_DH_b-subcmplx_su6"/>
</dbReference>
<organism evidence="2">
    <name type="scientific">Schistocephalus solidus</name>
    <name type="common">Tapeworm</name>
    <dbReference type="NCBI Taxonomy" id="70667"/>
    <lineage>
        <taxon>Eukaryota</taxon>
        <taxon>Metazoa</taxon>
        <taxon>Spiralia</taxon>
        <taxon>Lophotrochozoa</taxon>
        <taxon>Platyhelminthes</taxon>
        <taxon>Cestoda</taxon>
        <taxon>Eucestoda</taxon>
        <taxon>Diphyllobothriidea</taxon>
        <taxon>Diphyllobothriidae</taxon>
        <taxon>Schistocephalus</taxon>
    </lineage>
</organism>
<feature type="signal peptide" evidence="1">
    <location>
        <begin position="1"/>
        <end position="18"/>
    </location>
</feature>
<dbReference type="PANTHER" id="PTHR21106">
    <property type="entry name" value="NADH DEHYDROGENASE [UBIQUINONE] 1 BETA SUBCOMPLEX SUBUNIT 6"/>
    <property type="match status" value="1"/>
</dbReference>
<keyword evidence="1" id="KW-0732">Signal</keyword>
<keyword evidence="2" id="KW-0830">Ubiquinone</keyword>
<dbReference type="AlphaFoldDB" id="A0A0X3PQX4"/>
<accession>A0A0X3PQX4</accession>
<protein>
    <submittedName>
        <fullName evidence="2">NADH:ubiquinone oxidoreductase, NDUFB6/B17 subunit</fullName>
    </submittedName>
</protein>
<sequence length="216" mass="25454">MLIPRLLPLLLCGPIAHFIRMGARVDETILEMQKKLYKEELIKDLRSKHGSQFYPFCIEPMPTERDRLIKPMTDADRALRKQWLEDQKLSPREPVDVPEWTRKNIFRRVYHGFFDGFCNVFKPILGPARTKTLRLYFPKVLISYLVVCTLWYQAKYSPRTWETGFNGIRIDKLQRPSTYPGQSDFPHSPVLEQNFGDEEFSKRKIFLGDKLVTSGR</sequence>
<gene>
    <name evidence="2" type="ORF">TR112877</name>
</gene>
<dbReference type="PANTHER" id="PTHR21106:SF2">
    <property type="entry name" value="NADH DEHYDROGENASE [UBIQUINONE] 1 BETA SUBCOMPLEX SUBUNIT 6"/>
    <property type="match status" value="1"/>
</dbReference>
<evidence type="ECO:0000313" key="2">
    <source>
        <dbReference type="EMBL" id="JAP49606.1"/>
    </source>
</evidence>
<reference evidence="2" key="1">
    <citation type="submission" date="2016-01" db="EMBL/GenBank/DDBJ databases">
        <title>Reference transcriptome for the parasite Schistocephalus solidus: insights into the molecular evolution of parasitism.</title>
        <authorList>
            <person name="Hebert F.O."/>
            <person name="Grambauer S."/>
            <person name="Barber I."/>
            <person name="Landry C.R."/>
            <person name="Aubin-Horth N."/>
        </authorList>
    </citation>
    <scope>NUCLEOTIDE SEQUENCE</scope>
</reference>
<dbReference type="GO" id="GO:0006120">
    <property type="term" value="P:mitochondrial electron transport, NADH to ubiquinone"/>
    <property type="evidence" value="ECO:0007669"/>
    <property type="project" value="InterPro"/>
</dbReference>
<dbReference type="GO" id="GO:0005739">
    <property type="term" value="C:mitochondrion"/>
    <property type="evidence" value="ECO:0007669"/>
    <property type="project" value="GOC"/>
</dbReference>
<name>A0A0X3PQX4_SCHSO</name>
<feature type="chain" id="PRO_5007051268" evidence="1">
    <location>
        <begin position="19"/>
        <end position="216"/>
    </location>
</feature>
<proteinExistence type="predicted"/>